<dbReference type="EMBL" id="CP154834">
    <property type="protein sequence ID" value="XAO75465.1"/>
    <property type="molecule type" value="Genomic_DNA"/>
</dbReference>
<dbReference type="SUPFAM" id="SSF48452">
    <property type="entry name" value="TPR-like"/>
    <property type="match status" value="1"/>
</dbReference>
<evidence type="ECO:0000313" key="2">
    <source>
        <dbReference type="Proteomes" id="UP001463665"/>
    </source>
</evidence>
<dbReference type="InterPro" id="IPR011990">
    <property type="entry name" value="TPR-like_helical_dom_sf"/>
</dbReference>
<organism evidence="1 2">
    <name type="scientific">Chryseobacterium endophyticum</name>
    <dbReference type="NCBI Taxonomy" id="1854762"/>
    <lineage>
        <taxon>Bacteria</taxon>
        <taxon>Pseudomonadati</taxon>
        <taxon>Bacteroidota</taxon>
        <taxon>Flavobacteriia</taxon>
        <taxon>Flavobacteriales</taxon>
        <taxon>Weeksellaceae</taxon>
        <taxon>Chryseobacterium group</taxon>
        <taxon>Chryseobacterium</taxon>
    </lineage>
</organism>
<sequence length="445" mass="52418">MASKYSIDKIKIDYDTDTKNYPPFVLQKIEEFFQKVRKSKIAWKVAEDLQKLIVKFPRIPEFKNFLAVAFERLDRKNDLKNILLKTVEEHPDYIIGKVSLARFYMDNDEIDLAESVFGYAENVSDLLPGQQIFHYTQVQTFYYIRALIELKKNNEQNVVEILQLLHSMDAEKGYIDDLENRLMMHSLPDFRDYDLEPLPEKIIEMDSSEVEPALQNKELYKLYKGNLAFTDEVRSLDRNSVISDLRKLLKDAENRYHHFLSLGTDFPFPIHVLLLLRELKAEEALEDILDFISNDEDFLEFWLDDFLSEYLWEVIFVLSENKRQTLKDFLLKPGIYSFSKGAVLSAMVQASFKEADIHDMWNYCLSVYINAKEEDNIISKEFFSLFVADVFPFVQKDFVENIKILFDKGWIDETLTGDFEELKSINLMPKQKNLTEISEICKIYS</sequence>
<dbReference type="AlphaFoldDB" id="A0AAU6WRZ0"/>
<evidence type="ECO:0000313" key="1">
    <source>
        <dbReference type="EMBL" id="XAO75465.1"/>
    </source>
</evidence>
<dbReference type="InterPro" id="IPR010602">
    <property type="entry name" value="DUF1186"/>
</dbReference>
<name>A0AAU6WRZ0_9FLAO</name>
<dbReference type="RefSeq" id="WP_345767163.1">
    <property type="nucleotide sequence ID" value="NZ_CP154834.1"/>
</dbReference>
<proteinExistence type="predicted"/>
<dbReference type="Proteomes" id="UP001463665">
    <property type="component" value="Chromosome"/>
</dbReference>
<keyword evidence="2" id="KW-1185">Reference proteome</keyword>
<protein>
    <submittedName>
        <fullName evidence="1">DUF1186 domain-containing protein</fullName>
    </submittedName>
</protein>
<gene>
    <name evidence="1" type="ORF">AAFP95_05920</name>
</gene>
<accession>A0AAU6WRZ0</accession>
<reference evidence="1 2" key="1">
    <citation type="submission" date="2024-04" db="EMBL/GenBank/DDBJ databases">
        <title>Genome sequencing and assembly of rice foliar adapted Chryseobacterium endophyticum OsEnb-ALM-A6.</title>
        <authorList>
            <person name="Kumar S."/>
            <person name="Javed M."/>
            <person name="Chouhan V."/>
            <person name="Charishma K."/>
            <person name="Patel A."/>
            <person name="Kumar M."/>
            <person name="Sahu K.P."/>
            <person name="Kumar A."/>
        </authorList>
    </citation>
    <scope>NUCLEOTIDE SEQUENCE [LARGE SCALE GENOMIC DNA]</scope>
    <source>
        <strain evidence="1 2">OsEnb-ALM-A6</strain>
    </source>
</reference>
<dbReference type="Pfam" id="PF06685">
    <property type="entry name" value="DUF1186"/>
    <property type="match status" value="1"/>
</dbReference>